<organism evidence="2 3">
    <name type="scientific">Pseudomonas mandelii JR-1</name>
    <dbReference type="NCBI Taxonomy" id="1147786"/>
    <lineage>
        <taxon>Bacteria</taxon>
        <taxon>Pseudomonadati</taxon>
        <taxon>Pseudomonadota</taxon>
        <taxon>Gammaproteobacteria</taxon>
        <taxon>Pseudomonadales</taxon>
        <taxon>Pseudomonadaceae</taxon>
        <taxon>Pseudomonas</taxon>
    </lineage>
</organism>
<name>A0A024EH10_9PSED</name>
<feature type="region of interest" description="Disordered" evidence="1">
    <location>
        <begin position="16"/>
        <end position="40"/>
    </location>
</feature>
<gene>
    <name evidence="2" type="ORF">OU5_5023</name>
</gene>
<dbReference type="AlphaFoldDB" id="A0A024EH10"/>
<reference evidence="2 3" key="1">
    <citation type="journal article" date="2012" name="J. Bacteriol.">
        <title>Genome sequence of cold-adapted Pseudomonas mandelii strain JR-1.</title>
        <authorList>
            <person name="Jang S.H."/>
            <person name="Kim J."/>
            <person name="Kim J."/>
            <person name="Hong S."/>
            <person name="Lee C."/>
        </authorList>
    </citation>
    <scope>NUCLEOTIDE SEQUENCE [LARGE SCALE GENOMIC DNA]</scope>
    <source>
        <strain evidence="2 3">JR-1</strain>
    </source>
</reference>
<dbReference type="Proteomes" id="UP000026913">
    <property type="component" value="Chromosome"/>
</dbReference>
<protein>
    <submittedName>
        <fullName evidence="2">Uncharacterized protein</fullName>
    </submittedName>
</protein>
<sequence>MAWPIGRTSFLPKTRERPAAALRDRQQPANSGRSTRDAAGQWRSLQDLDAALPNWLYGDNRPFISIANVYWMRPIICSEIAMADQEYEEIMARYLADIEKQARKRLADATDLIAKFTDLAASKGVILGTESFEYIQTIGIVAKAPGIARTLLGPIKAERDGLLPFNEIAYRFPPSPHYEGCFAGPEFILMAHSCYRRGMHPVNNWAPRFIDLFWRFDSSGIEKYIALDEDRVRIDVDGLGYFEADTWYGAPFDEDIRNIKTGIAKLRPPLDLEPRHISFFFASAYCLDIKWSELNGIKSFQALEMKTEDIRIEVEGQHYFPARYLHAEFDLATNCFRHFDGAIQLFTEDEYFQRRDSDFNMTMKNPAHIKARSNKLFKINGPLKTKDWVDLCCHFYTANPLTFEYFSGEYPKHVNETLERIRDQASKLPGGA</sequence>
<evidence type="ECO:0000313" key="3">
    <source>
        <dbReference type="Proteomes" id="UP000026913"/>
    </source>
</evidence>
<evidence type="ECO:0000256" key="1">
    <source>
        <dbReference type="SAM" id="MobiDB-lite"/>
    </source>
</evidence>
<accession>A0A024EH10</accession>
<dbReference type="KEGG" id="pman:OU5_5023"/>
<evidence type="ECO:0000313" key="2">
    <source>
        <dbReference type="EMBL" id="AHZ72102.1"/>
    </source>
</evidence>
<dbReference type="HOGENOM" id="CLU_064721_0_0_6"/>
<dbReference type="EMBL" id="CP005960">
    <property type="protein sequence ID" value="AHZ72102.1"/>
    <property type="molecule type" value="Genomic_DNA"/>
</dbReference>
<proteinExistence type="predicted"/>
<feature type="compositionally biased region" description="Basic and acidic residues" evidence="1">
    <location>
        <begin position="16"/>
        <end position="26"/>
    </location>
</feature>